<sequence length="112" mass="13207">MVFLRDFKKKLLNLSVFYVFQIGISIFSLKVAPVIEKLRSKRLAWFGHVMRRDDDISKKVMRLNVDGYKGRGRPKKVWNDCVKEDMRRKGVDFDMTAGRDVWRSSTYCADPQ</sequence>
<dbReference type="AlphaFoldDB" id="A0A194Q6W3"/>
<dbReference type="STRING" id="66420.A0A194Q6W3"/>
<keyword evidence="3" id="KW-1185">Reference proteome</keyword>
<evidence type="ECO:0000313" key="2">
    <source>
        <dbReference type="EMBL" id="KPI99130.1"/>
    </source>
</evidence>
<protein>
    <recommendedName>
        <fullName evidence="4">Endonuclease-reverse transcriptase</fullName>
    </recommendedName>
</protein>
<evidence type="ECO:0000313" key="3">
    <source>
        <dbReference type="Proteomes" id="UP000053268"/>
    </source>
</evidence>
<proteinExistence type="predicted"/>
<evidence type="ECO:0008006" key="4">
    <source>
        <dbReference type="Google" id="ProtNLM"/>
    </source>
</evidence>
<name>A0A194Q6W3_PAPXU</name>
<dbReference type="Proteomes" id="UP000053268">
    <property type="component" value="Unassembled WGS sequence"/>
</dbReference>
<dbReference type="EMBL" id="KQ459581">
    <property type="protein sequence ID" value="KPI99130.1"/>
    <property type="molecule type" value="Genomic_DNA"/>
</dbReference>
<dbReference type="PANTHER" id="PTHR46238">
    <property type="entry name" value="REVERSE TRANSCRIPTASE DOMAIN-CONTAINING PROTEIN"/>
    <property type="match status" value="1"/>
</dbReference>
<evidence type="ECO:0000256" key="1">
    <source>
        <dbReference type="SAM" id="Phobius"/>
    </source>
</evidence>
<accession>A0A194Q6W3</accession>
<keyword evidence="1" id="KW-0812">Transmembrane</keyword>
<keyword evidence="1" id="KW-0472">Membrane</keyword>
<gene>
    <name evidence="2" type="ORF">RR46_02347</name>
</gene>
<feature type="transmembrane region" description="Helical" evidence="1">
    <location>
        <begin position="12"/>
        <end position="32"/>
    </location>
</feature>
<reference evidence="2 3" key="1">
    <citation type="journal article" date="2015" name="Nat. Commun.">
        <title>Outbred genome sequencing and CRISPR/Cas9 gene editing in butterflies.</title>
        <authorList>
            <person name="Li X."/>
            <person name="Fan D."/>
            <person name="Zhang W."/>
            <person name="Liu G."/>
            <person name="Zhang L."/>
            <person name="Zhao L."/>
            <person name="Fang X."/>
            <person name="Chen L."/>
            <person name="Dong Y."/>
            <person name="Chen Y."/>
            <person name="Ding Y."/>
            <person name="Zhao R."/>
            <person name="Feng M."/>
            <person name="Zhu Y."/>
            <person name="Feng Y."/>
            <person name="Jiang X."/>
            <person name="Zhu D."/>
            <person name="Xiang H."/>
            <person name="Feng X."/>
            <person name="Li S."/>
            <person name="Wang J."/>
            <person name="Zhang G."/>
            <person name="Kronforst M.R."/>
            <person name="Wang W."/>
        </authorList>
    </citation>
    <scope>NUCLEOTIDE SEQUENCE [LARGE SCALE GENOMIC DNA]</scope>
    <source>
        <strain evidence="2">Ya'a_city_454_Px</strain>
        <tissue evidence="2">Whole body</tissue>
    </source>
</reference>
<keyword evidence="1" id="KW-1133">Transmembrane helix</keyword>
<dbReference type="PANTHER" id="PTHR46238:SF8">
    <property type="entry name" value="ENDONUCLEASE_EXONUCLEASE_PHOSPHATASE DOMAIN-CONTAINING PROTEIN"/>
    <property type="match status" value="1"/>
</dbReference>
<organism evidence="2 3">
    <name type="scientific">Papilio xuthus</name>
    <name type="common">Asian swallowtail butterfly</name>
    <dbReference type="NCBI Taxonomy" id="66420"/>
    <lineage>
        <taxon>Eukaryota</taxon>
        <taxon>Metazoa</taxon>
        <taxon>Ecdysozoa</taxon>
        <taxon>Arthropoda</taxon>
        <taxon>Hexapoda</taxon>
        <taxon>Insecta</taxon>
        <taxon>Pterygota</taxon>
        <taxon>Neoptera</taxon>
        <taxon>Endopterygota</taxon>
        <taxon>Lepidoptera</taxon>
        <taxon>Glossata</taxon>
        <taxon>Ditrysia</taxon>
        <taxon>Papilionoidea</taxon>
        <taxon>Papilionidae</taxon>
        <taxon>Papilioninae</taxon>
        <taxon>Papilio</taxon>
    </lineage>
</organism>